<dbReference type="PANTHER" id="PTHR41252">
    <property type="entry name" value="BLR2505 PROTEIN"/>
    <property type="match status" value="1"/>
</dbReference>
<dbReference type="RefSeq" id="WP_413279551.1">
    <property type="nucleotide sequence ID" value="NZ_JBHFNT010000201.1"/>
</dbReference>
<dbReference type="InterPro" id="IPR037401">
    <property type="entry name" value="SnoaL-like"/>
</dbReference>
<dbReference type="PANTHER" id="PTHR41252:SF1">
    <property type="entry name" value="BLR2505 PROTEIN"/>
    <property type="match status" value="1"/>
</dbReference>
<sequence length="253" mass="28548">MTTTMFPGTRAAIVKNLIGLFERMDVDTALTNFTEDAHYRFGNYPPAIGKKAIREATMASHLDYIKGISFDIKSMWENADSVICELEINYIRNDGSVLTLPCTDIFRMEGDKVKEMLVYMDPSPLFVAPETKQETILDVAKRLIAAVEANNVEEYVTYFAPDGAYKIANNPPIIGPQAIKDFAIPIMGMFSKVSHDVHNMWQVDANTVTVELDVTYFRKDGKVFKFPCLNIIRFQGNKVQEYQAFLDANPAFS</sequence>
<comment type="caution">
    <text evidence="2">The sequence shown here is derived from an EMBL/GenBank/DDBJ whole genome shotgun (WGS) entry which is preliminary data.</text>
</comment>
<dbReference type="Gene3D" id="3.10.450.50">
    <property type="match status" value="2"/>
</dbReference>
<feature type="domain" description="SnoaL-like" evidence="1">
    <location>
        <begin position="141"/>
        <end position="241"/>
    </location>
</feature>
<evidence type="ECO:0000313" key="2">
    <source>
        <dbReference type="EMBL" id="MFB2837198.1"/>
    </source>
</evidence>
<name>A0ABV4WRA8_9CYAN</name>
<organism evidence="2 3">
    <name type="scientific">Floridaenema evergladense BLCC-F167</name>
    <dbReference type="NCBI Taxonomy" id="3153639"/>
    <lineage>
        <taxon>Bacteria</taxon>
        <taxon>Bacillati</taxon>
        <taxon>Cyanobacteriota</taxon>
        <taxon>Cyanophyceae</taxon>
        <taxon>Oscillatoriophycideae</taxon>
        <taxon>Aerosakkonematales</taxon>
        <taxon>Aerosakkonemataceae</taxon>
        <taxon>Floridanema</taxon>
        <taxon>Floridanema evergladense</taxon>
    </lineage>
</organism>
<dbReference type="EMBL" id="JBHFNT010000201">
    <property type="protein sequence ID" value="MFB2837198.1"/>
    <property type="molecule type" value="Genomic_DNA"/>
</dbReference>
<dbReference type="Pfam" id="PF12680">
    <property type="entry name" value="SnoaL_2"/>
    <property type="match status" value="2"/>
</dbReference>
<accession>A0ABV4WRA8</accession>
<evidence type="ECO:0000259" key="1">
    <source>
        <dbReference type="Pfam" id="PF12680"/>
    </source>
</evidence>
<dbReference type="Proteomes" id="UP001576780">
    <property type="component" value="Unassembled WGS sequence"/>
</dbReference>
<gene>
    <name evidence="2" type="ORF">ACE1CA_21950</name>
</gene>
<proteinExistence type="predicted"/>
<dbReference type="InterPro" id="IPR032710">
    <property type="entry name" value="NTF2-like_dom_sf"/>
</dbReference>
<protein>
    <submittedName>
        <fullName evidence="2">Nuclear transport factor 2 family protein</fullName>
    </submittedName>
</protein>
<evidence type="ECO:0000313" key="3">
    <source>
        <dbReference type="Proteomes" id="UP001576780"/>
    </source>
</evidence>
<feature type="domain" description="SnoaL-like" evidence="1">
    <location>
        <begin position="16"/>
        <end position="116"/>
    </location>
</feature>
<keyword evidence="3" id="KW-1185">Reference proteome</keyword>
<reference evidence="2 3" key="1">
    <citation type="submission" date="2024-09" db="EMBL/GenBank/DDBJ databases">
        <title>Floridaenema gen nov. (Aerosakkonemataceae, Aerosakkonematales ord. nov., Cyanobacteria) from benthic tropical and subtropical fresh waters, with the description of four new species.</title>
        <authorList>
            <person name="Moretto J.A."/>
            <person name="Berthold D.E."/>
            <person name="Lefler F.W."/>
            <person name="Huang I.-S."/>
            <person name="Laughinghouse H. IV."/>
        </authorList>
    </citation>
    <scope>NUCLEOTIDE SEQUENCE [LARGE SCALE GENOMIC DNA]</scope>
    <source>
        <strain evidence="2 3">BLCC-F167</strain>
    </source>
</reference>
<dbReference type="SUPFAM" id="SSF54427">
    <property type="entry name" value="NTF2-like"/>
    <property type="match status" value="2"/>
</dbReference>